<feature type="domain" description="Membrane anchor Opy2 N-terminal" evidence="3">
    <location>
        <begin position="17"/>
        <end position="52"/>
    </location>
</feature>
<keyword evidence="2" id="KW-1133">Transmembrane helix</keyword>
<evidence type="ECO:0000313" key="4">
    <source>
        <dbReference type="EMBL" id="KAF2672821.1"/>
    </source>
</evidence>
<gene>
    <name evidence="4" type="ORF">BT63DRAFT_138004</name>
</gene>
<feature type="compositionally biased region" description="Polar residues" evidence="1">
    <location>
        <begin position="329"/>
        <end position="354"/>
    </location>
</feature>
<dbReference type="InterPro" id="IPR018571">
    <property type="entry name" value="Membrane_anchor_Opy2_N"/>
</dbReference>
<evidence type="ECO:0000313" key="5">
    <source>
        <dbReference type="Proteomes" id="UP000799302"/>
    </source>
</evidence>
<dbReference type="Pfam" id="PF09463">
    <property type="entry name" value="Opy2"/>
    <property type="match status" value="1"/>
</dbReference>
<feature type="transmembrane region" description="Helical" evidence="2">
    <location>
        <begin position="78"/>
        <end position="97"/>
    </location>
</feature>
<keyword evidence="2" id="KW-0472">Membrane</keyword>
<evidence type="ECO:0000259" key="3">
    <source>
        <dbReference type="Pfam" id="PF09463"/>
    </source>
</evidence>
<dbReference type="OrthoDB" id="2402916at2759"/>
<protein>
    <recommendedName>
        <fullName evidence="3">Membrane anchor Opy2 N-terminal domain-containing protein</fullName>
    </recommendedName>
</protein>
<feature type="compositionally biased region" description="Basic and acidic residues" evidence="1">
    <location>
        <begin position="425"/>
        <end position="443"/>
    </location>
</feature>
<feature type="compositionally biased region" description="Polar residues" evidence="1">
    <location>
        <begin position="364"/>
        <end position="379"/>
    </location>
</feature>
<dbReference type="Proteomes" id="UP000799302">
    <property type="component" value="Unassembled WGS sequence"/>
</dbReference>
<feature type="compositionally biased region" description="Basic and acidic residues" evidence="1">
    <location>
        <begin position="398"/>
        <end position="413"/>
    </location>
</feature>
<dbReference type="AlphaFoldDB" id="A0A6A6UMV0"/>
<dbReference type="EMBL" id="MU004231">
    <property type="protein sequence ID" value="KAF2672821.1"/>
    <property type="molecule type" value="Genomic_DNA"/>
</dbReference>
<reference evidence="4" key="1">
    <citation type="journal article" date="2020" name="Stud. Mycol.">
        <title>101 Dothideomycetes genomes: a test case for predicting lifestyles and emergence of pathogens.</title>
        <authorList>
            <person name="Haridas S."/>
            <person name="Albert R."/>
            <person name="Binder M."/>
            <person name="Bloem J."/>
            <person name="Labutti K."/>
            <person name="Salamov A."/>
            <person name="Andreopoulos B."/>
            <person name="Baker S."/>
            <person name="Barry K."/>
            <person name="Bills G."/>
            <person name="Bluhm B."/>
            <person name="Cannon C."/>
            <person name="Castanera R."/>
            <person name="Culley D."/>
            <person name="Daum C."/>
            <person name="Ezra D."/>
            <person name="Gonzalez J."/>
            <person name="Henrissat B."/>
            <person name="Kuo A."/>
            <person name="Liang C."/>
            <person name="Lipzen A."/>
            <person name="Lutzoni F."/>
            <person name="Magnuson J."/>
            <person name="Mondo S."/>
            <person name="Nolan M."/>
            <person name="Ohm R."/>
            <person name="Pangilinan J."/>
            <person name="Park H.-J."/>
            <person name="Ramirez L."/>
            <person name="Alfaro M."/>
            <person name="Sun H."/>
            <person name="Tritt A."/>
            <person name="Yoshinaga Y."/>
            <person name="Zwiers L.-H."/>
            <person name="Turgeon B."/>
            <person name="Goodwin S."/>
            <person name="Spatafora J."/>
            <person name="Crous P."/>
            <person name="Grigoriev I."/>
        </authorList>
    </citation>
    <scope>NUCLEOTIDE SEQUENCE</scope>
    <source>
        <strain evidence="4">CBS 115976</strain>
    </source>
</reference>
<feature type="region of interest" description="Disordered" evidence="1">
    <location>
        <begin position="260"/>
        <end position="443"/>
    </location>
</feature>
<keyword evidence="5" id="KW-1185">Reference proteome</keyword>
<sequence length="443" mass="47171">MTHSPFDIRSKNLFKRCVQCSPLTSAACPKCDSDQVCTLLPATCDQCPQYTCESAAESGAVTSTATAPTTHKSPAPEIAGGVIGGVLLIAALTYLIWKCVLKGKRHEVVEEEWDPMDYPMEKPGHDTMFSREARSRASTHTVTSMASTVLTRASNVIQIAFIPGVTTRQQQNSPTTPSTLVPPVPPIPIPTNPGSSHAHEEQMLFLPGDIRDSTWSGMSDDSNGRQSIAPSLARTSIASTMYKDNAVAVSSLKPSIVSVSKHGSMNSTPVGTPSVPSLDMRRFPSGTPSKPVLVQMPVSREGEPSSTGRSPVGSMRGLKPKAVMLSKGKTVNASSESLTSSPTIVEEGSSTSGDTPPKKYPSSPLAQSARIQSLASTLDSPHGRAKQADLLDETDDEASPHERSRQSLLRKESSPFSDSAALSKKAVDPRTKTESPFDDKNEL</sequence>
<keyword evidence="2" id="KW-0812">Transmembrane</keyword>
<feature type="compositionally biased region" description="Polar residues" evidence="1">
    <location>
        <begin position="260"/>
        <end position="275"/>
    </location>
</feature>
<evidence type="ECO:0000256" key="1">
    <source>
        <dbReference type="SAM" id="MobiDB-lite"/>
    </source>
</evidence>
<name>A0A6A6UMV0_9PEZI</name>
<accession>A0A6A6UMV0</accession>
<proteinExistence type="predicted"/>
<evidence type="ECO:0000256" key="2">
    <source>
        <dbReference type="SAM" id="Phobius"/>
    </source>
</evidence>
<organism evidence="4 5">
    <name type="scientific">Microthyrium microscopicum</name>
    <dbReference type="NCBI Taxonomy" id="703497"/>
    <lineage>
        <taxon>Eukaryota</taxon>
        <taxon>Fungi</taxon>
        <taxon>Dikarya</taxon>
        <taxon>Ascomycota</taxon>
        <taxon>Pezizomycotina</taxon>
        <taxon>Dothideomycetes</taxon>
        <taxon>Dothideomycetes incertae sedis</taxon>
        <taxon>Microthyriales</taxon>
        <taxon>Microthyriaceae</taxon>
        <taxon>Microthyrium</taxon>
    </lineage>
</organism>